<dbReference type="GO" id="GO:0005737">
    <property type="term" value="C:cytoplasm"/>
    <property type="evidence" value="ECO:0007669"/>
    <property type="project" value="UniProtKB-ARBA"/>
</dbReference>
<reference evidence="7" key="1">
    <citation type="journal article" date="2023" name="G3 (Bethesda)">
        <title>Whole genome assembly and annotation of the endangered Caribbean coral Acropora cervicornis.</title>
        <authorList>
            <person name="Selwyn J.D."/>
            <person name="Vollmer S.V."/>
        </authorList>
    </citation>
    <scope>NUCLEOTIDE SEQUENCE</scope>
    <source>
        <strain evidence="7">K2</strain>
    </source>
</reference>
<evidence type="ECO:0000259" key="6">
    <source>
        <dbReference type="Pfam" id="PF16739"/>
    </source>
</evidence>
<dbReference type="EMBL" id="JARQWQ010000044">
    <property type="protein sequence ID" value="KAK2558503.1"/>
    <property type="molecule type" value="Genomic_DNA"/>
</dbReference>
<dbReference type="GO" id="GO:0045087">
    <property type="term" value="P:innate immune response"/>
    <property type="evidence" value="ECO:0007669"/>
    <property type="project" value="UniProtKB-KW"/>
</dbReference>
<reference evidence="7" key="2">
    <citation type="journal article" date="2023" name="Science">
        <title>Genomic signatures of disease resistance in endangered staghorn corals.</title>
        <authorList>
            <person name="Vollmer S.V."/>
            <person name="Selwyn J.D."/>
            <person name="Despard B.A."/>
            <person name="Roesel C.L."/>
        </authorList>
    </citation>
    <scope>NUCLEOTIDE SEQUENCE</scope>
    <source>
        <strain evidence="7">K2</strain>
    </source>
</reference>
<evidence type="ECO:0000256" key="4">
    <source>
        <dbReference type="ARBA" id="ARBA00022843"/>
    </source>
</evidence>
<dbReference type="InterPro" id="IPR031964">
    <property type="entry name" value="CARD_dom"/>
</dbReference>
<proteinExistence type="predicted"/>
<evidence type="ECO:0000256" key="2">
    <source>
        <dbReference type="ARBA" id="ARBA00022553"/>
    </source>
</evidence>
<evidence type="ECO:0000256" key="1">
    <source>
        <dbReference type="ARBA" id="ARBA00022499"/>
    </source>
</evidence>
<keyword evidence="4" id="KW-0832">Ubl conjugation</keyword>
<keyword evidence="3" id="KW-0399">Innate immunity</keyword>
<dbReference type="Pfam" id="PF16739">
    <property type="entry name" value="CARD_2"/>
    <property type="match status" value="1"/>
</dbReference>
<dbReference type="AlphaFoldDB" id="A0AAD9QC14"/>
<evidence type="ECO:0000313" key="7">
    <source>
        <dbReference type="EMBL" id="KAK2558503.1"/>
    </source>
</evidence>
<gene>
    <name evidence="7" type="ORF">P5673_019219</name>
</gene>
<evidence type="ECO:0000256" key="3">
    <source>
        <dbReference type="ARBA" id="ARBA00022588"/>
    </source>
</evidence>
<dbReference type="Proteomes" id="UP001249851">
    <property type="component" value="Unassembled WGS sequence"/>
</dbReference>
<evidence type="ECO:0000256" key="5">
    <source>
        <dbReference type="ARBA" id="ARBA00022859"/>
    </source>
</evidence>
<keyword evidence="8" id="KW-1185">Reference proteome</keyword>
<dbReference type="InterPro" id="IPR011029">
    <property type="entry name" value="DEATH-like_dom_sf"/>
</dbReference>
<keyword evidence="5" id="KW-0391">Immunity</keyword>
<keyword evidence="1" id="KW-1017">Isopeptide bond</keyword>
<sequence>MTKRKAKVKLKAALVVHSPIKVAMAVVLPEPTWTELLDERTPHLMKELVPSKLLPHLNLPESDKEKIICDEQREGQRQASLSLLEKLKKRSGGNGKKTYDRFVRALRNEGLQQSALLLDPHFKVSSTLEALQDENSSRLGILGTAAEIGIRIRLLKEEPDVKYYSKLEQKLLEKFKDVRSDSTLELRNKLHHVSKAILLYNDTSFKTSSISF</sequence>
<feature type="domain" description="Caspase recruitment" evidence="6">
    <location>
        <begin position="35"/>
        <end position="116"/>
    </location>
</feature>
<dbReference type="Gene3D" id="1.10.533.10">
    <property type="entry name" value="Death Domain, Fas"/>
    <property type="match status" value="1"/>
</dbReference>
<comment type="caution">
    <text evidence="7">The sequence shown here is derived from an EMBL/GenBank/DDBJ whole genome shotgun (WGS) entry which is preliminary data.</text>
</comment>
<keyword evidence="2" id="KW-0597">Phosphoprotein</keyword>
<name>A0AAD9QC14_ACRCE</name>
<accession>A0AAD9QC14</accession>
<protein>
    <recommendedName>
        <fullName evidence="6">Caspase recruitment domain-containing protein</fullName>
    </recommendedName>
</protein>
<organism evidence="7 8">
    <name type="scientific">Acropora cervicornis</name>
    <name type="common">Staghorn coral</name>
    <dbReference type="NCBI Taxonomy" id="6130"/>
    <lineage>
        <taxon>Eukaryota</taxon>
        <taxon>Metazoa</taxon>
        <taxon>Cnidaria</taxon>
        <taxon>Anthozoa</taxon>
        <taxon>Hexacorallia</taxon>
        <taxon>Scleractinia</taxon>
        <taxon>Astrocoeniina</taxon>
        <taxon>Acroporidae</taxon>
        <taxon>Acropora</taxon>
    </lineage>
</organism>
<evidence type="ECO:0000313" key="8">
    <source>
        <dbReference type="Proteomes" id="UP001249851"/>
    </source>
</evidence>